<keyword evidence="5" id="KW-0479">Metal-binding</keyword>
<comment type="similarity">
    <text evidence="2">Belongs to the HAD-like hydrolase superfamily.</text>
</comment>
<organism evidence="6 7">
    <name type="scientific">Armadillidium nasatum</name>
    <dbReference type="NCBI Taxonomy" id="96803"/>
    <lineage>
        <taxon>Eukaryota</taxon>
        <taxon>Metazoa</taxon>
        <taxon>Ecdysozoa</taxon>
        <taxon>Arthropoda</taxon>
        <taxon>Crustacea</taxon>
        <taxon>Multicrustacea</taxon>
        <taxon>Malacostraca</taxon>
        <taxon>Eumalacostraca</taxon>
        <taxon>Peracarida</taxon>
        <taxon>Isopoda</taxon>
        <taxon>Oniscidea</taxon>
        <taxon>Crinocheta</taxon>
        <taxon>Armadillidiidae</taxon>
        <taxon>Armadillidium</taxon>
    </lineage>
</organism>
<keyword evidence="5" id="KW-0460">Magnesium</keyword>
<dbReference type="GO" id="GO:0046872">
    <property type="term" value="F:metal ion binding"/>
    <property type="evidence" value="ECO:0007669"/>
    <property type="project" value="UniProtKB-KW"/>
</dbReference>
<feature type="active site" description="Nucleophile" evidence="3">
    <location>
        <position position="32"/>
    </location>
</feature>
<dbReference type="Pfam" id="PF13242">
    <property type="entry name" value="Hydrolase_like"/>
    <property type="match status" value="1"/>
</dbReference>
<dbReference type="AlphaFoldDB" id="A0A5N5TGP6"/>
<gene>
    <name evidence="6" type="primary">PGP_0</name>
    <name evidence="6" type="ORF">Anas_00049</name>
</gene>
<evidence type="ECO:0000256" key="1">
    <source>
        <dbReference type="ARBA" id="ARBA00022801"/>
    </source>
</evidence>
<keyword evidence="7" id="KW-1185">Reference proteome</keyword>
<evidence type="ECO:0000256" key="3">
    <source>
        <dbReference type="PIRSR" id="PIRSR000915-1"/>
    </source>
</evidence>
<feature type="binding site" evidence="5">
    <location>
        <position position="32"/>
    </location>
    <ligand>
        <name>Mg(2+)</name>
        <dbReference type="ChEBI" id="CHEBI:18420"/>
    </ligand>
</feature>
<comment type="caution">
    <text evidence="6">The sequence shown here is derived from an EMBL/GenBank/DDBJ whole genome shotgun (WGS) entry which is preliminary data.</text>
</comment>
<reference evidence="6 7" key="1">
    <citation type="journal article" date="2019" name="PLoS Biol.">
        <title>Sex chromosomes control vertical transmission of feminizing Wolbachia symbionts in an isopod.</title>
        <authorList>
            <person name="Becking T."/>
            <person name="Chebbi M.A."/>
            <person name="Giraud I."/>
            <person name="Moumen B."/>
            <person name="Laverre T."/>
            <person name="Caubet Y."/>
            <person name="Peccoud J."/>
            <person name="Gilbert C."/>
            <person name="Cordaux R."/>
        </authorList>
    </citation>
    <scope>NUCLEOTIDE SEQUENCE [LARGE SCALE GENOMIC DNA]</scope>
    <source>
        <strain evidence="6">ANa2</strain>
        <tissue evidence="6">Whole body excluding digestive tract and cuticle</tissue>
    </source>
</reference>
<dbReference type="InterPro" id="IPR036412">
    <property type="entry name" value="HAD-like_sf"/>
</dbReference>
<evidence type="ECO:0000313" key="6">
    <source>
        <dbReference type="EMBL" id="KAB7505844.1"/>
    </source>
</evidence>
<sequence>MDENKSVSSKNFEKLSVNNKNILSDVENVFLDCDGVIWKQNELLNKANDVIKKLQDNGKNVFLVTNSSVITQDGLWRKCLSFGISLNKDCTISSATTTAQYLKSISFKKKIYVIGSQELAEELQSLGFCCVGPMEENYEISHILAMTQNGELDFDPEVGAVVVGLDSGFNYGKIFKASCYLTNPDCIFLGCSFEKKYSIPNTNYYLPESATGRKATIIGKPSRFIFDFLSSKFDLKPEKCLMVGDTIQTDIVFGNDCGMKTLLVLTGFSSLEDVEKVRNENEEMIPHYFIESLGDIYDLI</sequence>
<feature type="binding site" evidence="5">
    <location>
        <position position="245"/>
    </location>
    <ligand>
        <name>Mg(2+)</name>
        <dbReference type="ChEBI" id="CHEBI:18420"/>
    </ligand>
</feature>
<dbReference type="PIRSF" id="PIRSF000915">
    <property type="entry name" value="PGP-type_phosphatase"/>
    <property type="match status" value="1"/>
</dbReference>
<evidence type="ECO:0000256" key="4">
    <source>
        <dbReference type="PIRSR" id="PIRSR000915-2"/>
    </source>
</evidence>
<dbReference type="PANTHER" id="PTHR19288:SF93">
    <property type="entry name" value="FI11325P-RELATED"/>
    <property type="match status" value="1"/>
</dbReference>
<dbReference type="EMBL" id="SEYY01001093">
    <property type="protein sequence ID" value="KAB7505844.1"/>
    <property type="molecule type" value="Genomic_DNA"/>
</dbReference>
<feature type="binding site" evidence="4">
    <location>
        <position position="220"/>
    </location>
    <ligand>
        <name>substrate</name>
    </ligand>
</feature>
<dbReference type="InterPro" id="IPR006349">
    <property type="entry name" value="PGP_euk"/>
</dbReference>
<evidence type="ECO:0000256" key="5">
    <source>
        <dbReference type="PIRSR" id="PIRSR000915-3"/>
    </source>
</evidence>
<evidence type="ECO:0000256" key="2">
    <source>
        <dbReference type="PIRNR" id="PIRNR000915"/>
    </source>
</evidence>
<dbReference type="Gene3D" id="3.40.50.1000">
    <property type="entry name" value="HAD superfamily/HAD-like"/>
    <property type="match status" value="2"/>
</dbReference>
<feature type="active site" description="Proton donor" evidence="3">
    <location>
        <position position="34"/>
    </location>
</feature>
<dbReference type="Pfam" id="PF13344">
    <property type="entry name" value="Hydrolase_6"/>
    <property type="match status" value="1"/>
</dbReference>
<accession>A0A5N5TGP6</accession>
<dbReference type="SUPFAM" id="SSF56784">
    <property type="entry name" value="HAD-like"/>
    <property type="match status" value="1"/>
</dbReference>
<dbReference type="GO" id="GO:0005737">
    <property type="term" value="C:cytoplasm"/>
    <property type="evidence" value="ECO:0007669"/>
    <property type="project" value="TreeGrafter"/>
</dbReference>
<keyword evidence="1 2" id="KW-0378">Hydrolase</keyword>
<dbReference type="NCBIfam" id="TIGR01452">
    <property type="entry name" value="PGP_euk"/>
    <property type="match status" value="1"/>
</dbReference>
<dbReference type="PANTHER" id="PTHR19288">
    <property type="entry name" value="4-NITROPHENYLPHOSPHATASE-RELATED"/>
    <property type="match status" value="1"/>
</dbReference>
<dbReference type="OrthoDB" id="413953at2759"/>
<dbReference type="Proteomes" id="UP000326759">
    <property type="component" value="Unassembled WGS sequence"/>
</dbReference>
<name>A0A5N5TGP6_9CRUS</name>
<proteinExistence type="inferred from homology"/>
<evidence type="ECO:0000313" key="7">
    <source>
        <dbReference type="Proteomes" id="UP000326759"/>
    </source>
</evidence>
<dbReference type="GO" id="GO:0016791">
    <property type="term" value="F:phosphatase activity"/>
    <property type="evidence" value="ECO:0007669"/>
    <property type="project" value="InterPro"/>
</dbReference>
<dbReference type="NCBIfam" id="TIGR01460">
    <property type="entry name" value="HAD-SF-IIA"/>
    <property type="match status" value="1"/>
</dbReference>
<protein>
    <submittedName>
        <fullName evidence="6">Glycerol-3-phosphate phosphatase</fullName>
    </submittedName>
</protein>
<feature type="binding site" evidence="5">
    <location>
        <position position="34"/>
    </location>
    <ligand>
        <name>Mg(2+)</name>
        <dbReference type="ChEBI" id="CHEBI:18420"/>
    </ligand>
</feature>
<dbReference type="InterPro" id="IPR023214">
    <property type="entry name" value="HAD_sf"/>
</dbReference>
<dbReference type="InterPro" id="IPR006357">
    <property type="entry name" value="HAD-SF_hydro_IIA"/>
</dbReference>
<comment type="cofactor">
    <cofactor evidence="5">
        <name>Mg(2+)</name>
        <dbReference type="ChEBI" id="CHEBI:18420"/>
    </cofactor>
    <text evidence="5">Divalent metal ions. Mg(2+) is the most effective.</text>
</comment>